<reference evidence="1" key="1">
    <citation type="submission" date="2017-07" db="EMBL/GenBank/DDBJ databases">
        <title>Taro Niue Genome Assembly and Annotation.</title>
        <authorList>
            <person name="Atibalentja N."/>
            <person name="Keating K."/>
            <person name="Fields C.J."/>
        </authorList>
    </citation>
    <scope>NUCLEOTIDE SEQUENCE</scope>
    <source>
        <strain evidence="1">Niue_2</strain>
        <tissue evidence="1">Leaf</tissue>
    </source>
</reference>
<accession>A0A843U4Q4</accession>
<protein>
    <submittedName>
        <fullName evidence="1">Uncharacterized protein</fullName>
    </submittedName>
</protein>
<evidence type="ECO:0000313" key="2">
    <source>
        <dbReference type="Proteomes" id="UP000652761"/>
    </source>
</evidence>
<name>A0A843U4Q4_COLES</name>
<dbReference type="Proteomes" id="UP000652761">
    <property type="component" value="Unassembled WGS sequence"/>
</dbReference>
<evidence type="ECO:0000313" key="1">
    <source>
        <dbReference type="EMBL" id="MQL76664.1"/>
    </source>
</evidence>
<comment type="caution">
    <text evidence="1">The sequence shown here is derived from an EMBL/GenBank/DDBJ whole genome shotgun (WGS) entry which is preliminary data.</text>
</comment>
<keyword evidence="2" id="KW-1185">Reference proteome</keyword>
<organism evidence="1 2">
    <name type="scientific">Colocasia esculenta</name>
    <name type="common">Wild taro</name>
    <name type="synonym">Arum esculentum</name>
    <dbReference type="NCBI Taxonomy" id="4460"/>
    <lineage>
        <taxon>Eukaryota</taxon>
        <taxon>Viridiplantae</taxon>
        <taxon>Streptophyta</taxon>
        <taxon>Embryophyta</taxon>
        <taxon>Tracheophyta</taxon>
        <taxon>Spermatophyta</taxon>
        <taxon>Magnoliopsida</taxon>
        <taxon>Liliopsida</taxon>
        <taxon>Araceae</taxon>
        <taxon>Aroideae</taxon>
        <taxon>Colocasieae</taxon>
        <taxon>Colocasia</taxon>
    </lineage>
</organism>
<proteinExistence type="predicted"/>
<sequence length="236" mass="26237">MVKLFVPSLLPLDSLIQKLLLLVLQAPKLWPKSKLASTWMDVHDESTSMSMDANTKIRRFKASSGDLLHLEGSLDEGEGFPNLGLAATSTENPREGCGGDFLALPKESFNSRFDPFGDFVKGKQELDGKIPCRQDPQLAADDAAVNTSKRPDVAVKFFRTEQETVLPYIPNFRSFAHEDIPWLRVVDVAVLLLVRASRGVRSRLSSRSRHLRDLVQAMQTQAHTQAALQAQLEAQV</sequence>
<dbReference type="AlphaFoldDB" id="A0A843U4Q4"/>
<dbReference type="EMBL" id="NMUH01000312">
    <property type="protein sequence ID" value="MQL76664.1"/>
    <property type="molecule type" value="Genomic_DNA"/>
</dbReference>
<gene>
    <name evidence="1" type="ORF">Taro_009058</name>
</gene>